<evidence type="ECO:0000313" key="7">
    <source>
        <dbReference type="EMBL" id="TDG19384.1"/>
    </source>
</evidence>
<dbReference type="AlphaFoldDB" id="A0A4R5M1X2"/>
<dbReference type="RefSeq" id="WP_133198592.1">
    <property type="nucleotide sequence ID" value="NZ_JBHUCW010000049.1"/>
</dbReference>
<protein>
    <submittedName>
        <fullName evidence="7">NAD(P)/FAD-dependent oxidoreductase</fullName>
    </submittedName>
</protein>
<dbReference type="Gene3D" id="3.50.50.100">
    <property type="match status" value="1"/>
</dbReference>
<dbReference type="Pfam" id="PF07992">
    <property type="entry name" value="Pyr_redox_2"/>
    <property type="match status" value="1"/>
</dbReference>
<keyword evidence="3" id="KW-0285">Flavoprotein</keyword>
<name>A0A4R5M1X2_9BURK</name>
<dbReference type="EMBL" id="SMRP01000022">
    <property type="protein sequence ID" value="TDG19384.1"/>
    <property type="molecule type" value="Genomic_DNA"/>
</dbReference>
<dbReference type="InterPro" id="IPR023753">
    <property type="entry name" value="FAD/NAD-binding_dom"/>
</dbReference>
<reference evidence="7 8" key="1">
    <citation type="submission" date="2019-03" db="EMBL/GenBank/DDBJ databases">
        <title>Paraburkholderia sp. 4M-K11, isolated from subtropical forest soil.</title>
        <authorList>
            <person name="Gao Z.-H."/>
            <person name="Qiu L.-H."/>
        </authorList>
    </citation>
    <scope>NUCLEOTIDE SEQUENCE [LARGE SCALE GENOMIC DNA]</scope>
    <source>
        <strain evidence="7 8">4M-K11</strain>
    </source>
</reference>
<keyword evidence="5" id="KW-0560">Oxidoreductase</keyword>
<proteinExistence type="inferred from homology"/>
<evidence type="ECO:0000259" key="6">
    <source>
        <dbReference type="Pfam" id="PF07992"/>
    </source>
</evidence>
<evidence type="ECO:0000313" key="8">
    <source>
        <dbReference type="Proteomes" id="UP000295722"/>
    </source>
</evidence>
<feature type="domain" description="FAD/NAD(P)-binding" evidence="6">
    <location>
        <begin position="3"/>
        <end position="314"/>
    </location>
</feature>
<dbReference type="InterPro" id="IPR051169">
    <property type="entry name" value="NADH-Q_oxidoreductase"/>
</dbReference>
<dbReference type="Proteomes" id="UP000295722">
    <property type="component" value="Unassembled WGS sequence"/>
</dbReference>
<evidence type="ECO:0000256" key="1">
    <source>
        <dbReference type="ARBA" id="ARBA00001974"/>
    </source>
</evidence>
<comment type="cofactor">
    <cofactor evidence="1">
        <name>FAD</name>
        <dbReference type="ChEBI" id="CHEBI:57692"/>
    </cofactor>
</comment>
<keyword evidence="8" id="KW-1185">Reference proteome</keyword>
<accession>A0A4R5M1X2</accession>
<keyword evidence="4" id="KW-0274">FAD</keyword>
<gene>
    <name evidence="7" type="ORF">EYW47_30825</name>
</gene>
<comment type="similarity">
    <text evidence="2">Belongs to the NADH dehydrogenase family.</text>
</comment>
<dbReference type="InterPro" id="IPR036188">
    <property type="entry name" value="FAD/NAD-bd_sf"/>
</dbReference>
<evidence type="ECO:0000256" key="3">
    <source>
        <dbReference type="ARBA" id="ARBA00022630"/>
    </source>
</evidence>
<dbReference type="SUPFAM" id="SSF51905">
    <property type="entry name" value="FAD/NAD(P)-binding domain"/>
    <property type="match status" value="2"/>
</dbReference>
<evidence type="ECO:0000256" key="5">
    <source>
        <dbReference type="ARBA" id="ARBA00023002"/>
    </source>
</evidence>
<dbReference type="OrthoDB" id="9781621at2"/>
<evidence type="ECO:0000256" key="2">
    <source>
        <dbReference type="ARBA" id="ARBA00005272"/>
    </source>
</evidence>
<comment type="caution">
    <text evidence="7">The sequence shown here is derived from an EMBL/GenBank/DDBJ whole genome shotgun (WGS) entry which is preliminary data.</text>
</comment>
<dbReference type="GO" id="GO:0019646">
    <property type="term" value="P:aerobic electron transport chain"/>
    <property type="evidence" value="ECO:0007669"/>
    <property type="project" value="TreeGrafter"/>
</dbReference>
<dbReference type="PANTHER" id="PTHR42913:SF3">
    <property type="entry name" value="64 KDA MITOCHONDRIAL NADH DEHYDROGENASE (EUROFUNG)"/>
    <property type="match status" value="1"/>
</dbReference>
<dbReference type="PRINTS" id="PR00368">
    <property type="entry name" value="FADPNR"/>
</dbReference>
<evidence type="ECO:0000256" key="4">
    <source>
        <dbReference type="ARBA" id="ARBA00022827"/>
    </source>
</evidence>
<dbReference type="PANTHER" id="PTHR42913">
    <property type="entry name" value="APOPTOSIS-INDUCING FACTOR 1"/>
    <property type="match status" value="1"/>
</dbReference>
<organism evidence="7 8">
    <name type="scientific">Paraburkholderia silviterrae</name>
    <dbReference type="NCBI Taxonomy" id="2528715"/>
    <lineage>
        <taxon>Bacteria</taxon>
        <taxon>Pseudomonadati</taxon>
        <taxon>Pseudomonadota</taxon>
        <taxon>Betaproteobacteria</taxon>
        <taxon>Burkholderiales</taxon>
        <taxon>Burkholderiaceae</taxon>
        <taxon>Paraburkholderia</taxon>
    </lineage>
</organism>
<sequence>MRKIVILGAGYAGLRAMKELHKEAGLQITLINRDLYHYEATELHTVAAGTKAPADIIFDLESSIPEGVDFRSGTVNKIDVETQCVYLEDENIPIAYDYLIVALGFESEDFGIKGAAQYALPLANLADAFAIRTHLEQRLARFNDSRDENDLSIVVCGAGITGIELVGELVYRMPEWVAQHKLPADKIRITCLDAMPAILPMFDAELSRYAIAHLADRGVSFQTSSAIDEVTATGVRSGERVFPAHTIIWTTGVRGSHVVANSGFAQKRNRVAVEPSLSLKGHPEVFFIGDVSAVADPGSGHVYPTTAQISVAQATHAALNLKAQIAGKPMTDFTFKSRGTVCSLGPLLGIAQIGADGSMKLEGRKVAAIKKLINDTEILEVSSIGNMISHAD</sequence>
<dbReference type="GO" id="GO:0003955">
    <property type="term" value="F:NAD(P)H dehydrogenase (quinone) activity"/>
    <property type="evidence" value="ECO:0007669"/>
    <property type="project" value="TreeGrafter"/>
</dbReference>